<dbReference type="Proteomes" id="UP000281498">
    <property type="component" value="Unassembled WGS sequence"/>
</dbReference>
<proteinExistence type="inferred from homology"/>
<dbReference type="NCBIfam" id="NF040570">
    <property type="entry name" value="guided_TnpB"/>
    <property type="match status" value="1"/>
</dbReference>
<sequence>MTKKNKAFKFRLYPSIAQLHLVKKTFGCVRFTYNKMLKDRMDTYERFKDNKEMLLKQKHPTPAKYKTDYPFLKEVDSLSLANAQMNLDKAYKSFFKKNTKFPTFKSKKHKQSYTTNLVNGNIEILDGHIKLPKLKWVKLTQHRDIPETHRLKSVTISMTGSGKIYASILTEFEEATKPVEPNNVVGLDFSMSELYVTSDGEKGNYPRFYRQSLEKLAKEQRVLSRRKKGSNRWYKQKRKVAKLQEKTTHQRRDFLHKKSYALANKYDAVAIEDLDMKGMSKSLTFGKSVSDNGWGRFTTFLQYKFEDHGKSFVKIDKWFPSSKMCSECGEVKETLFLSERTYTCSCGNESDRDENAAKNIKNEGKRLLSETKIA</sequence>
<feature type="domain" description="Cas12f1-like TNB" evidence="9">
    <location>
        <begin position="294"/>
        <end position="360"/>
    </location>
</feature>
<dbReference type="GO" id="GO:0046872">
    <property type="term" value="F:metal ion binding"/>
    <property type="evidence" value="ECO:0007669"/>
    <property type="project" value="UniProtKB-KW"/>
</dbReference>
<evidence type="ECO:0000256" key="7">
    <source>
        <dbReference type="ARBA" id="ARBA00023172"/>
    </source>
</evidence>
<dbReference type="GO" id="GO:0003677">
    <property type="term" value="F:DNA binding"/>
    <property type="evidence" value="ECO:0007669"/>
    <property type="project" value="UniProtKB-KW"/>
</dbReference>
<dbReference type="PANTHER" id="PTHR30405:SF25">
    <property type="entry name" value="RNA-GUIDED DNA ENDONUCLEASE INSQ-RELATED"/>
    <property type="match status" value="1"/>
</dbReference>
<evidence type="ECO:0000256" key="1">
    <source>
        <dbReference type="ARBA" id="ARBA00008761"/>
    </source>
</evidence>
<dbReference type="PANTHER" id="PTHR30405">
    <property type="entry name" value="TRANSPOSASE"/>
    <property type="match status" value="1"/>
</dbReference>
<evidence type="ECO:0000313" key="11">
    <source>
        <dbReference type="EMBL" id="RKL69379.1"/>
    </source>
</evidence>
<keyword evidence="7" id="KW-0233">DNA recombination</keyword>
<organism evidence="11 12">
    <name type="scientific">Salipaludibacillus neizhouensis</name>
    <dbReference type="NCBI Taxonomy" id="885475"/>
    <lineage>
        <taxon>Bacteria</taxon>
        <taxon>Bacillati</taxon>
        <taxon>Bacillota</taxon>
        <taxon>Bacilli</taxon>
        <taxon>Bacillales</taxon>
        <taxon>Bacillaceae</taxon>
    </lineage>
</organism>
<dbReference type="Pfam" id="PF07282">
    <property type="entry name" value="Cas12f1-like_TNB"/>
    <property type="match status" value="1"/>
</dbReference>
<dbReference type="OrthoDB" id="56768at2"/>
<dbReference type="EMBL" id="PDOE01000001">
    <property type="protein sequence ID" value="RKL69379.1"/>
    <property type="molecule type" value="Genomic_DNA"/>
</dbReference>
<dbReference type="InterPro" id="IPR001959">
    <property type="entry name" value="Transposase"/>
</dbReference>
<evidence type="ECO:0000313" key="12">
    <source>
        <dbReference type="Proteomes" id="UP000281498"/>
    </source>
</evidence>
<dbReference type="GO" id="GO:0006310">
    <property type="term" value="P:DNA recombination"/>
    <property type="evidence" value="ECO:0007669"/>
    <property type="project" value="UniProtKB-KW"/>
</dbReference>
<keyword evidence="3" id="KW-0815">Transposition</keyword>
<protein>
    <submittedName>
        <fullName evidence="11">Transposase</fullName>
    </submittedName>
</protein>
<evidence type="ECO:0000256" key="6">
    <source>
        <dbReference type="ARBA" id="ARBA00023125"/>
    </source>
</evidence>
<feature type="domain" description="Probable transposase IS891/IS1136/IS1341" evidence="8">
    <location>
        <begin position="167"/>
        <end position="282"/>
    </location>
</feature>
<evidence type="ECO:0000259" key="8">
    <source>
        <dbReference type="Pfam" id="PF01385"/>
    </source>
</evidence>
<evidence type="ECO:0000256" key="3">
    <source>
        <dbReference type="ARBA" id="ARBA00022578"/>
    </source>
</evidence>
<evidence type="ECO:0000259" key="10">
    <source>
        <dbReference type="Pfam" id="PF12323"/>
    </source>
</evidence>
<dbReference type="InterPro" id="IPR010095">
    <property type="entry name" value="Cas12f1-like_TNB"/>
</dbReference>
<evidence type="ECO:0000256" key="2">
    <source>
        <dbReference type="ARBA" id="ARBA00011044"/>
    </source>
</evidence>
<evidence type="ECO:0000259" key="9">
    <source>
        <dbReference type="Pfam" id="PF07282"/>
    </source>
</evidence>
<dbReference type="Pfam" id="PF12323">
    <property type="entry name" value="HTH_OrfB_IS605"/>
    <property type="match status" value="1"/>
</dbReference>
<dbReference type="Pfam" id="PF01385">
    <property type="entry name" value="OrfB_IS605"/>
    <property type="match status" value="1"/>
</dbReference>
<evidence type="ECO:0000256" key="4">
    <source>
        <dbReference type="ARBA" id="ARBA00022723"/>
    </source>
</evidence>
<name>A0A3A9KB53_9BACI</name>
<comment type="similarity">
    <text evidence="1">In the C-terminal section; belongs to the transposase 35 family.</text>
</comment>
<reference evidence="11 12" key="1">
    <citation type="submission" date="2017-10" db="EMBL/GenBank/DDBJ databases">
        <title>Bacillus sp. nov., a halophilic bacterium isolated from a Keqin Lake.</title>
        <authorList>
            <person name="Wang H."/>
        </authorList>
    </citation>
    <scope>NUCLEOTIDE SEQUENCE [LARGE SCALE GENOMIC DNA]</scope>
    <source>
        <strain evidence="11 12">KCTC 13187</strain>
    </source>
</reference>
<dbReference type="InterPro" id="IPR051399">
    <property type="entry name" value="RNA-guided_DNA_endo/Transpos"/>
</dbReference>
<comment type="similarity">
    <text evidence="2">In the N-terminal section; belongs to the transposase 2 family.</text>
</comment>
<keyword evidence="12" id="KW-1185">Reference proteome</keyword>
<accession>A0A3A9KB53</accession>
<keyword evidence="6" id="KW-0238">DNA-binding</keyword>
<evidence type="ECO:0000256" key="5">
    <source>
        <dbReference type="ARBA" id="ARBA00022833"/>
    </source>
</evidence>
<keyword evidence="5" id="KW-0862">Zinc</keyword>
<dbReference type="InterPro" id="IPR021027">
    <property type="entry name" value="Transposase_put_HTH"/>
</dbReference>
<feature type="domain" description="Transposase putative helix-turn-helix" evidence="10">
    <location>
        <begin position="1"/>
        <end position="47"/>
    </location>
</feature>
<dbReference type="AlphaFoldDB" id="A0A3A9KB53"/>
<dbReference type="GO" id="GO:0032196">
    <property type="term" value="P:transposition"/>
    <property type="evidence" value="ECO:0007669"/>
    <property type="project" value="UniProtKB-KW"/>
</dbReference>
<gene>
    <name evidence="11" type="ORF">CR203_01490</name>
</gene>
<keyword evidence="4" id="KW-0479">Metal-binding</keyword>
<dbReference type="RefSeq" id="WP_110937675.1">
    <property type="nucleotide sequence ID" value="NZ_KZ614146.1"/>
</dbReference>
<comment type="caution">
    <text evidence="11">The sequence shown here is derived from an EMBL/GenBank/DDBJ whole genome shotgun (WGS) entry which is preliminary data.</text>
</comment>